<dbReference type="PANTHER" id="PTHR47171">
    <property type="entry name" value="FARA-RELATED"/>
    <property type="match status" value="1"/>
</dbReference>
<dbReference type="Proteomes" id="UP001201262">
    <property type="component" value="Unassembled WGS sequence"/>
</dbReference>
<evidence type="ECO:0000256" key="1">
    <source>
        <dbReference type="ARBA" id="ARBA00022723"/>
    </source>
</evidence>
<dbReference type="SMART" id="SM00906">
    <property type="entry name" value="Fungal_trans"/>
    <property type="match status" value="1"/>
</dbReference>
<comment type="caution">
    <text evidence="9">The sequence shown here is derived from an EMBL/GenBank/DDBJ whole genome shotgun (WGS) entry which is preliminary data.</text>
</comment>
<keyword evidence="3" id="KW-0805">Transcription regulation</keyword>
<dbReference type="GeneID" id="70252722"/>
<dbReference type="CDD" id="cd00067">
    <property type="entry name" value="GAL4"/>
    <property type="match status" value="1"/>
</dbReference>
<evidence type="ECO:0000313" key="10">
    <source>
        <dbReference type="Proteomes" id="UP001201262"/>
    </source>
</evidence>
<dbReference type="InterPro" id="IPR001138">
    <property type="entry name" value="Zn2Cys6_DnaBD"/>
</dbReference>
<dbReference type="PROSITE" id="PS50048">
    <property type="entry name" value="ZN2_CY6_FUNGAL_2"/>
    <property type="match status" value="1"/>
</dbReference>
<name>A0AAD4KGI3_9EURO</name>
<keyword evidence="2" id="KW-0862">Zinc</keyword>
<dbReference type="GO" id="GO:0008270">
    <property type="term" value="F:zinc ion binding"/>
    <property type="evidence" value="ECO:0007669"/>
    <property type="project" value="InterPro"/>
</dbReference>
<gene>
    <name evidence="9" type="ORF">BGW36DRAFT_57457</name>
</gene>
<feature type="region of interest" description="Disordered" evidence="7">
    <location>
        <begin position="63"/>
        <end position="84"/>
    </location>
</feature>
<sequence length="652" mass="73926">MPRNAPTKVACWRCHQRRVKCDRSEGVPCSQCRVARSNCEPILSRRGRHRKLPVADVLTTSTQSVSPNLRGSSTIRASGPTHSRFTGFVGSRQEGHEKLRTRLTDTESSLTSPLPALRSCGKTPYVADSSNINYLIREFGLPYQNTTDAPSIEEYLHRAMLERLDQPTIQYIEGRRSFTVGRLKNEGAFDLPPKEISSALLNVFFQHPFPSLPIIERSDFMKSIETGTVSHLLLNAIYMVATIYCPDSIIYEAGFVSRFIASLTFYHRAKDIYDAGYETDAIAVIQGTFLLAHWWSDPLEQKDPWYWLGVTTGMAQALGMHRLKSYSHLQLSHRRLWRRLWWIVYAADINLSMGLDRVPHVRDDFCEISILTEDDFEESPALNFHDSFGGTVNEQVLFVIHYVQLARTVNIRHPFQAYEGTTPSPNNFLERISSWSLLLPSELRFSSSSRSVWAILTQLTYDQYQLLFCRKMPDAAQNMGPGSPIFEICTRLFRMLEDLVTSGTLFSVAGHVLPAVMSSLCFHIANISRGDPQVRSSSEHRARFCLLILKDLQASWPIIASVYPFFTSIFRRQSGLSFSECEKSESVCSQPIQRIDDTGCCSEDVVHTAEAGAWMYERFLHDENSAVINSAFPFTSLFEDVFLTTPLNDSTP</sequence>
<keyword evidence="4" id="KW-0238">DNA-binding</keyword>
<proteinExistence type="predicted"/>
<dbReference type="EMBL" id="JAJTJA010000013">
    <property type="protein sequence ID" value="KAH8690573.1"/>
    <property type="molecule type" value="Genomic_DNA"/>
</dbReference>
<evidence type="ECO:0000256" key="4">
    <source>
        <dbReference type="ARBA" id="ARBA00023125"/>
    </source>
</evidence>
<organism evidence="9 10">
    <name type="scientific">Talaromyces proteolyticus</name>
    <dbReference type="NCBI Taxonomy" id="1131652"/>
    <lineage>
        <taxon>Eukaryota</taxon>
        <taxon>Fungi</taxon>
        <taxon>Dikarya</taxon>
        <taxon>Ascomycota</taxon>
        <taxon>Pezizomycotina</taxon>
        <taxon>Eurotiomycetes</taxon>
        <taxon>Eurotiomycetidae</taxon>
        <taxon>Eurotiales</taxon>
        <taxon>Trichocomaceae</taxon>
        <taxon>Talaromyces</taxon>
        <taxon>Talaromyces sect. Bacilispori</taxon>
    </lineage>
</organism>
<keyword evidence="10" id="KW-1185">Reference proteome</keyword>
<dbReference type="GO" id="GO:0006351">
    <property type="term" value="P:DNA-templated transcription"/>
    <property type="evidence" value="ECO:0007669"/>
    <property type="project" value="InterPro"/>
</dbReference>
<evidence type="ECO:0000259" key="8">
    <source>
        <dbReference type="PROSITE" id="PS50048"/>
    </source>
</evidence>
<evidence type="ECO:0000313" key="9">
    <source>
        <dbReference type="EMBL" id="KAH8690573.1"/>
    </source>
</evidence>
<evidence type="ECO:0000256" key="6">
    <source>
        <dbReference type="ARBA" id="ARBA00023242"/>
    </source>
</evidence>
<dbReference type="Pfam" id="PF04082">
    <property type="entry name" value="Fungal_trans"/>
    <property type="match status" value="1"/>
</dbReference>
<feature type="domain" description="Zn(2)-C6 fungal-type" evidence="8">
    <location>
        <begin position="10"/>
        <end position="39"/>
    </location>
</feature>
<dbReference type="Gene3D" id="4.10.240.10">
    <property type="entry name" value="Zn(2)-C6 fungal-type DNA-binding domain"/>
    <property type="match status" value="1"/>
</dbReference>
<dbReference type="InterPro" id="IPR007219">
    <property type="entry name" value="XnlR_reg_dom"/>
</dbReference>
<keyword evidence="5" id="KW-0804">Transcription</keyword>
<dbReference type="InterPro" id="IPR052073">
    <property type="entry name" value="Amide_Lactam_Regulators"/>
</dbReference>
<reference evidence="9" key="1">
    <citation type="submission" date="2021-12" db="EMBL/GenBank/DDBJ databases">
        <title>Convergent genome expansion in fungi linked to evolution of root-endophyte symbiosis.</title>
        <authorList>
            <consortium name="DOE Joint Genome Institute"/>
            <person name="Ke Y.-H."/>
            <person name="Bonito G."/>
            <person name="Liao H.-L."/>
            <person name="Looney B."/>
            <person name="Rojas-Flechas A."/>
            <person name="Nash J."/>
            <person name="Hameed K."/>
            <person name="Schadt C."/>
            <person name="Martin F."/>
            <person name="Crous P.W."/>
            <person name="Miettinen O."/>
            <person name="Magnuson J.K."/>
            <person name="Labbe J."/>
            <person name="Jacobson D."/>
            <person name="Doktycz M.J."/>
            <person name="Veneault-Fourrey C."/>
            <person name="Kuo A."/>
            <person name="Mondo S."/>
            <person name="Calhoun S."/>
            <person name="Riley R."/>
            <person name="Ohm R."/>
            <person name="LaButti K."/>
            <person name="Andreopoulos B."/>
            <person name="Pangilinan J."/>
            <person name="Nolan M."/>
            <person name="Tritt A."/>
            <person name="Clum A."/>
            <person name="Lipzen A."/>
            <person name="Daum C."/>
            <person name="Barry K."/>
            <person name="Grigoriev I.V."/>
            <person name="Vilgalys R."/>
        </authorList>
    </citation>
    <scope>NUCLEOTIDE SEQUENCE</scope>
    <source>
        <strain evidence="9">PMI_201</strain>
    </source>
</reference>
<evidence type="ECO:0000256" key="5">
    <source>
        <dbReference type="ARBA" id="ARBA00023163"/>
    </source>
</evidence>
<dbReference type="InterPro" id="IPR036864">
    <property type="entry name" value="Zn2-C6_fun-type_DNA-bd_sf"/>
</dbReference>
<dbReference type="SUPFAM" id="SSF57701">
    <property type="entry name" value="Zn2/Cys6 DNA-binding domain"/>
    <property type="match status" value="1"/>
</dbReference>
<dbReference type="PROSITE" id="PS00463">
    <property type="entry name" value="ZN2_CY6_FUNGAL_1"/>
    <property type="match status" value="1"/>
</dbReference>
<evidence type="ECO:0000256" key="7">
    <source>
        <dbReference type="SAM" id="MobiDB-lite"/>
    </source>
</evidence>
<dbReference type="GO" id="GO:0003677">
    <property type="term" value="F:DNA binding"/>
    <property type="evidence" value="ECO:0007669"/>
    <property type="project" value="UniProtKB-KW"/>
</dbReference>
<dbReference type="AlphaFoldDB" id="A0AAD4KGI3"/>
<evidence type="ECO:0000256" key="3">
    <source>
        <dbReference type="ARBA" id="ARBA00023015"/>
    </source>
</evidence>
<dbReference type="SMART" id="SM00066">
    <property type="entry name" value="GAL4"/>
    <property type="match status" value="1"/>
</dbReference>
<keyword evidence="1" id="KW-0479">Metal-binding</keyword>
<accession>A0AAD4KGI3</accession>
<dbReference type="PANTHER" id="PTHR47171:SF3">
    <property type="entry name" value="FARA-RELATED"/>
    <property type="match status" value="1"/>
</dbReference>
<dbReference type="GO" id="GO:0000981">
    <property type="term" value="F:DNA-binding transcription factor activity, RNA polymerase II-specific"/>
    <property type="evidence" value="ECO:0007669"/>
    <property type="project" value="InterPro"/>
</dbReference>
<dbReference type="Pfam" id="PF00172">
    <property type="entry name" value="Zn_clus"/>
    <property type="match status" value="1"/>
</dbReference>
<protein>
    <submittedName>
        <fullName evidence="9">Fungal-specific transcription factor domain-containing protein</fullName>
    </submittedName>
</protein>
<dbReference type="CDD" id="cd12148">
    <property type="entry name" value="fungal_TF_MHR"/>
    <property type="match status" value="1"/>
</dbReference>
<dbReference type="RefSeq" id="XP_046066769.1">
    <property type="nucleotide sequence ID" value="XM_046222435.1"/>
</dbReference>
<evidence type="ECO:0000256" key="2">
    <source>
        <dbReference type="ARBA" id="ARBA00022833"/>
    </source>
</evidence>
<keyword evidence="6" id="KW-0539">Nucleus</keyword>